<feature type="coiled-coil region" evidence="1">
    <location>
        <begin position="59"/>
        <end position="86"/>
    </location>
</feature>
<gene>
    <name evidence="2" type="ORF">D9758_009396</name>
</gene>
<keyword evidence="3" id="KW-1185">Reference proteome</keyword>
<dbReference type="AlphaFoldDB" id="A0A8H5D1W2"/>
<dbReference type="Proteomes" id="UP000559256">
    <property type="component" value="Unassembled WGS sequence"/>
</dbReference>
<dbReference type="EMBL" id="JAACJM010000068">
    <property type="protein sequence ID" value="KAF5352056.1"/>
    <property type="molecule type" value="Genomic_DNA"/>
</dbReference>
<dbReference type="OrthoDB" id="3365698at2759"/>
<proteinExistence type="predicted"/>
<dbReference type="Gene3D" id="3.80.10.10">
    <property type="entry name" value="Ribonuclease Inhibitor"/>
    <property type="match status" value="1"/>
</dbReference>
<name>A0A8H5D1W2_9AGAR</name>
<dbReference type="SUPFAM" id="SSF52047">
    <property type="entry name" value="RNI-like"/>
    <property type="match status" value="1"/>
</dbReference>
<sequence length="631" mass="72268">MTTPISLCDQCGHSFLPKFRCDSLLTEILDQLRSFYWPTKDDESQIYQDNDTDLLDTEINRFDTEISRLRDSLSALEEARDALVRVKAIRPALLSPIRKVPVEILELIFTLCSGFQELDHKQILSQHGREPKQVLSVTLPILNVAQTCSLWRNICLRRPNFWTNIKFRLDVLYDTNFYPGATRYRPDNLPELPLLSMVEYYLRLSKSLPLSIDFHAFGPDRSERYSLDFHRLSKEVLALLMREAGRWQSVALALDSGILTFHGHPLDNALRLLRSSQPGIVFPQLESFSIILSEEARLQNTLTGMDFVWELNRCAQVFRWEPDFASCVLTAPVQQLMVPSVIGLDCRSEILTTLTIHYFDYRSAHSLVHCHNLQRLRILSYQSNNEHLLFNQSMVCLYPNLSHLDITLTSSEENRNTVDLFKVLELPSLSSLVVEGCHNGAPWDYRNPTWDGHAFYLMMHRSDCDLETLSLSGVEMDPDEIRDALAWTPNLEHFTFRLIVTPDEYEGGGLICSILKGLCVPDALDSESNDSSSTEDWAIPENLVHLDVGCSTQDVDARTLGTACKVLESRLDDDGYYEVLEYFNLECSRLEGIDEDSENMRIDSLPLVSPRQTLTRYPRLLKGSWAFCHTL</sequence>
<evidence type="ECO:0000313" key="3">
    <source>
        <dbReference type="Proteomes" id="UP000559256"/>
    </source>
</evidence>
<protein>
    <recommendedName>
        <fullName evidence="4">F-box domain-containing protein</fullName>
    </recommendedName>
</protein>
<accession>A0A8H5D1W2</accession>
<evidence type="ECO:0000256" key="1">
    <source>
        <dbReference type="SAM" id="Coils"/>
    </source>
</evidence>
<dbReference type="InterPro" id="IPR032675">
    <property type="entry name" value="LRR_dom_sf"/>
</dbReference>
<keyword evidence="1" id="KW-0175">Coiled coil</keyword>
<reference evidence="2 3" key="1">
    <citation type="journal article" date="2020" name="ISME J.">
        <title>Uncovering the hidden diversity of litter-decomposition mechanisms in mushroom-forming fungi.</title>
        <authorList>
            <person name="Floudas D."/>
            <person name="Bentzer J."/>
            <person name="Ahren D."/>
            <person name="Johansson T."/>
            <person name="Persson P."/>
            <person name="Tunlid A."/>
        </authorList>
    </citation>
    <scope>NUCLEOTIDE SEQUENCE [LARGE SCALE GENOMIC DNA]</scope>
    <source>
        <strain evidence="2 3">CBS 291.85</strain>
    </source>
</reference>
<comment type="caution">
    <text evidence="2">The sequence shown here is derived from an EMBL/GenBank/DDBJ whole genome shotgun (WGS) entry which is preliminary data.</text>
</comment>
<evidence type="ECO:0000313" key="2">
    <source>
        <dbReference type="EMBL" id="KAF5352056.1"/>
    </source>
</evidence>
<evidence type="ECO:0008006" key="4">
    <source>
        <dbReference type="Google" id="ProtNLM"/>
    </source>
</evidence>
<organism evidence="2 3">
    <name type="scientific">Tetrapyrgos nigripes</name>
    <dbReference type="NCBI Taxonomy" id="182062"/>
    <lineage>
        <taxon>Eukaryota</taxon>
        <taxon>Fungi</taxon>
        <taxon>Dikarya</taxon>
        <taxon>Basidiomycota</taxon>
        <taxon>Agaricomycotina</taxon>
        <taxon>Agaricomycetes</taxon>
        <taxon>Agaricomycetidae</taxon>
        <taxon>Agaricales</taxon>
        <taxon>Marasmiineae</taxon>
        <taxon>Marasmiaceae</taxon>
        <taxon>Tetrapyrgos</taxon>
    </lineage>
</organism>